<dbReference type="EMBL" id="JABEXW010000397">
    <property type="protein sequence ID" value="KAF4964623.1"/>
    <property type="molecule type" value="Genomic_DNA"/>
</dbReference>
<feature type="compositionally biased region" description="Basic and acidic residues" evidence="1">
    <location>
        <begin position="174"/>
        <end position="184"/>
    </location>
</feature>
<organism evidence="2 3">
    <name type="scientific">Fusarium sarcochroum</name>
    <dbReference type="NCBI Taxonomy" id="1208366"/>
    <lineage>
        <taxon>Eukaryota</taxon>
        <taxon>Fungi</taxon>
        <taxon>Dikarya</taxon>
        <taxon>Ascomycota</taxon>
        <taxon>Pezizomycotina</taxon>
        <taxon>Sordariomycetes</taxon>
        <taxon>Hypocreomycetidae</taxon>
        <taxon>Hypocreales</taxon>
        <taxon>Nectriaceae</taxon>
        <taxon>Fusarium</taxon>
        <taxon>Fusarium lateritium species complex</taxon>
    </lineage>
</organism>
<feature type="region of interest" description="Disordered" evidence="1">
    <location>
        <begin position="174"/>
        <end position="204"/>
    </location>
</feature>
<reference evidence="2" key="1">
    <citation type="journal article" date="2020" name="BMC Genomics">
        <title>Correction to: Identification and distribution of gene clusters required for synthesis of sphingolipid metabolism inhibitors in diverse species of the filamentous fungus Fusarium.</title>
        <authorList>
            <person name="Kim H.S."/>
            <person name="Lohmar J.M."/>
            <person name="Busman M."/>
            <person name="Brown D.W."/>
            <person name="Naumann T.A."/>
            <person name="Divon H.H."/>
            <person name="Lysoe E."/>
            <person name="Uhlig S."/>
            <person name="Proctor R.H."/>
        </authorList>
    </citation>
    <scope>NUCLEOTIDE SEQUENCE</scope>
    <source>
        <strain evidence="2">NRRL 20472</strain>
    </source>
</reference>
<gene>
    <name evidence="2" type="ORF">FSARC_7465</name>
</gene>
<keyword evidence="3" id="KW-1185">Reference proteome</keyword>
<dbReference type="Proteomes" id="UP000622797">
    <property type="component" value="Unassembled WGS sequence"/>
</dbReference>
<evidence type="ECO:0000313" key="3">
    <source>
        <dbReference type="Proteomes" id="UP000622797"/>
    </source>
</evidence>
<evidence type="ECO:0000256" key="1">
    <source>
        <dbReference type="SAM" id="MobiDB-lite"/>
    </source>
</evidence>
<proteinExistence type="predicted"/>
<feature type="compositionally biased region" description="Basic and acidic residues" evidence="1">
    <location>
        <begin position="240"/>
        <end position="250"/>
    </location>
</feature>
<sequence length="338" mass="37063">MQNSIHWNQSFNGALENVPCNVKCGFCDQRSRRVSQALTHRKVCNKRKGAMITESEKRTRGDLSRYASHHLDKVLGKPVKRRKTEQIVDFANIEITLPTQQQKVVEADAIVSALSTARSSDLVSATERSFDEVERLPPFHLQAAVLDRYSCDGVPTLGNYSLDEATTSQFSHLQADEPPHKDTHSSQTPTLNGYPPNEGGTAQPFYLQAPALSSYSCDGIPTLGNYSLDEATTSQFSHLQADEPPHKDTHSSQTPTLNGCPPNEGGTAQPFYLQAPALSSCSCDGVPALSNYLFDEAESYDRVGMHPQVPVLQQSSQHNQLLVQQGLTWGGPILDELG</sequence>
<comment type="caution">
    <text evidence="2">The sequence shown here is derived from an EMBL/GenBank/DDBJ whole genome shotgun (WGS) entry which is preliminary data.</text>
</comment>
<protein>
    <submittedName>
        <fullName evidence="2">Uncharacterized protein</fullName>
    </submittedName>
</protein>
<feature type="region of interest" description="Disordered" evidence="1">
    <location>
        <begin position="240"/>
        <end position="265"/>
    </location>
</feature>
<dbReference type="AlphaFoldDB" id="A0A8H4X7C6"/>
<evidence type="ECO:0000313" key="2">
    <source>
        <dbReference type="EMBL" id="KAF4964623.1"/>
    </source>
</evidence>
<name>A0A8H4X7C6_9HYPO</name>
<reference evidence="2" key="2">
    <citation type="submission" date="2020-05" db="EMBL/GenBank/DDBJ databases">
        <authorList>
            <person name="Kim H.-S."/>
            <person name="Proctor R.H."/>
            <person name="Brown D.W."/>
        </authorList>
    </citation>
    <scope>NUCLEOTIDE SEQUENCE</scope>
    <source>
        <strain evidence="2">NRRL 20472</strain>
    </source>
</reference>
<accession>A0A8H4X7C6</accession>